<organism evidence="2 3">
    <name type="scientific">Mycoplasmopsis citelli</name>
    <dbReference type="NCBI Taxonomy" id="171281"/>
    <lineage>
        <taxon>Bacteria</taxon>
        <taxon>Bacillati</taxon>
        <taxon>Mycoplasmatota</taxon>
        <taxon>Mycoplasmoidales</taxon>
        <taxon>Metamycoplasmataceae</taxon>
        <taxon>Mycoplasmopsis</taxon>
    </lineage>
</organism>
<protein>
    <recommendedName>
        <fullName evidence="4">Lipoprotein</fullName>
    </recommendedName>
</protein>
<feature type="signal peptide" evidence="1">
    <location>
        <begin position="1"/>
        <end position="20"/>
    </location>
</feature>
<proteinExistence type="predicted"/>
<dbReference type="PROSITE" id="PS51257">
    <property type="entry name" value="PROKAR_LIPOPROTEIN"/>
    <property type="match status" value="1"/>
</dbReference>
<sequence>MKLKKLLWTILALNSFTMLAFSCSKIQVQTNDFNQKLFDWVYNKEQLNYLIKNHLFFNQINFKENKIQVEKLKEQKNNLFLKKFNNDLEILYQNSEIKVEELKIFSSNNYLNSIKKEKFNNLSFFPNLQYALFDIFLNKDLFKLAIPNWINFSEIRFEAFLKNKEQQEYLAKVLSFYLKAFEIPHFSHVEIIFNNDKSVLISLKNEQNQDLFPNWKKFKFELPNFKDYNQRKTWNRNFDLNINDSEVLLNEKFNDLEFLFKNNPLLINSYESLIENSSILHKISAKGFLVLLKYLQRYINIHSVNLKTPLRVNLEKSFEIPLHLPLNNSGLIFPITLENESKKQYRWYSVDFSKHHHVLSGYFVNDNLNFENNFDYTLSNFDQYSDNKEMKIKSSLSLEDFAQANLQKIFDYFLYLNKDNEAIWNGVKMKEFDPYEFSDNLLRQNPLQWIVAQVAVILNSYLFDFENTQGFSPLDIQIKNIKTDPQNLGQIILSLDITNLKNNKILLNLKNLKIGGFRGFDYSDINKFKNKNSLNLSVYPQFYK</sequence>
<name>A0A449B1V4_9BACT</name>
<dbReference type="RefSeq" id="WP_129725369.1">
    <property type="nucleotide sequence ID" value="NZ_LR215036.1"/>
</dbReference>
<evidence type="ECO:0000256" key="1">
    <source>
        <dbReference type="SAM" id="SignalP"/>
    </source>
</evidence>
<accession>A0A449B1V4</accession>
<dbReference type="OrthoDB" id="393896at2"/>
<dbReference type="AlphaFoldDB" id="A0A449B1V4"/>
<evidence type="ECO:0000313" key="2">
    <source>
        <dbReference type="EMBL" id="VEU74553.1"/>
    </source>
</evidence>
<dbReference type="Proteomes" id="UP000290985">
    <property type="component" value="Chromosome"/>
</dbReference>
<dbReference type="EMBL" id="LR215036">
    <property type="protein sequence ID" value="VEU74553.1"/>
    <property type="molecule type" value="Genomic_DNA"/>
</dbReference>
<keyword evidence="3" id="KW-1185">Reference proteome</keyword>
<feature type="chain" id="PRO_5019450633" description="Lipoprotein" evidence="1">
    <location>
        <begin position="21"/>
        <end position="544"/>
    </location>
</feature>
<reference evidence="2 3" key="1">
    <citation type="submission" date="2019-01" db="EMBL/GenBank/DDBJ databases">
        <authorList>
            <consortium name="Pathogen Informatics"/>
        </authorList>
    </citation>
    <scope>NUCLEOTIDE SEQUENCE [LARGE SCALE GENOMIC DNA]</scope>
    <source>
        <strain evidence="2 3">NCTC10181</strain>
    </source>
</reference>
<dbReference type="NCBIfam" id="NF045963">
    <property type="entry name" value="MAG3240_fam"/>
    <property type="match status" value="1"/>
</dbReference>
<keyword evidence="1" id="KW-0732">Signal</keyword>
<gene>
    <name evidence="2" type="ORF">NCTC10181_00407</name>
</gene>
<evidence type="ECO:0000313" key="3">
    <source>
        <dbReference type="Proteomes" id="UP000290985"/>
    </source>
</evidence>
<dbReference type="KEGG" id="mcit:NCTC10181_00407"/>
<evidence type="ECO:0008006" key="4">
    <source>
        <dbReference type="Google" id="ProtNLM"/>
    </source>
</evidence>